<evidence type="ECO:0000256" key="5">
    <source>
        <dbReference type="HAMAP-Rule" id="MF_00249"/>
    </source>
</evidence>
<dbReference type="GO" id="GO:0008233">
    <property type="term" value="F:peptidase activity"/>
    <property type="evidence" value="ECO:0007669"/>
    <property type="project" value="UniProtKB-KW"/>
</dbReference>
<gene>
    <name evidence="5 8" type="primary">hslU</name>
    <name evidence="8" type="ORF">MLD63_11735</name>
</gene>
<protein>
    <recommendedName>
        <fullName evidence="5">ATP-dependent protease ATPase subunit HslU</fullName>
    </recommendedName>
    <alternativeName>
        <fullName evidence="5">Unfoldase HslU</fullName>
    </alternativeName>
</protein>
<comment type="similarity">
    <text evidence="1 5">Belongs to the ClpX chaperone family. HslU subfamily.</text>
</comment>
<keyword evidence="3 5" id="KW-0067">ATP-binding</keyword>
<feature type="binding site" evidence="5">
    <location>
        <begin position="60"/>
        <end position="65"/>
    </location>
    <ligand>
        <name>ATP</name>
        <dbReference type="ChEBI" id="CHEBI:30616"/>
    </ligand>
</feature>
<comment type="caution">
    <text evidence="8">The sequence shown here is derived from an EMBL/GenBank/DDBJ whole genome shotgun (WGS) entry which is preliminary data.</text>
</comment>
<dbReference type="InterPro" id="IPR050052">
    <property type="entry name" value="ATP-dep_Clp_protease_ClpX"/>
</dbReference>
<evidence type="ECO:0000256" key="1">
    <source>
        <dbReference type="ARBA" id="ARBA00009771"/>
    </source>
</evidence>
<dbReference type="SMART" id="SM01086">
    <property type="entry name" value="ClpB_D2-small"/>
    <property type="match status" value="1"/>
</dbReference>
<dbReference type="Proteomes" id="UP001203945">
    <property type="component" value="Unassembled WGS sequence"/>
</dbReference>
<dbReference type="NCBIfam" id="NF003544">
    <property type="entry name" value="PRK05201.1"/>
    <property type="match status" value="1"/>
</dbReference>
<keyword evidence="9" id="KW-1185">Reference proteome</keyword>
<dbReference type="Gene3D" id="1.10.8.60">
    <property type="match status" value="1"/>
</dbReference>
<name>A0ABT1MSI0_9RHOB</name>
<evidence type="ECO:0000256" key="2">
    <source>
        <dbReference type="ARBA" id="ARBA00022741"/>
    </source>
</evidence>
<dbReference type="SMART" id="SM00382">
    <property type="entry name" value="AAA"/>
    <property type="match status" value="1"/>
</dbReference>
<dbReference type="InterPro" id="IPR003593">
    <property type="entry name" value="AAA+_ATPase"/>
</dbReference>
<evidence type="ECO:0000313" key="8">
    <source>
        <dbReference type="EMBL" id="MCQ0971094.1"/>
    </source>
</evidence>
<evidence type="ECO:0000313" key="9">
    <source>
        <dbReference type="Proteomes" id="UP001203945"/>
    </source>
</evidence>
<organism evidence="8 9">
    <name type="scientific">Paracoccus albicereus</name>
    <dbReference type="NCBI Taxonomy" id="2922394"/>
    <lineage>
        <taxon>Bacteria</taxon>
        <taxon>Pseudomonadati</taxon>
        <taxon>Pseudomonadota</taxon>
        <taxon>Alphaproteobacteria</taxon>
        <taxon>Rhodobacterales</taxon>
        <taxon>Paracoccaceae</taxon>
        <taxon>Paracoccus</taxon>
    </lineage>
</organism>
<proteinExistence type="inferred from homology"/>
<feature type="domain" description="Clp ATPase C-terminal" evidence="7">
    <location>
        <begin position="325"/>
        <end position="414"/>
    </location>
</feature>
<feature type="binding site" evidence="5">
    <location>
        <position position="246"/>
    </location>
    <ligand>
        <name>ATP</name>
        <dbReference type="ChEBI" id="CHEBI:30616"/>
    </ligand>
</feature>
<reference evidence="8 9" key="1">
    <citation type="submission" date="2022-03" db="EMBL/GenBank/DDBJ databases">
        <authorList>
            <person name="He Y."/>
        </authorList>
    </citation>
    <scope>NUCLEOTIDE SEQUENCE [LARGE SCALE GENOMIC DNA]</scope>
    <source>
        <strain evidence="8 9">TK19116</strain>
    </source>
</reference>
<feature type="binding site" evidence="5">
    <location>
        <position position="18"/>
    </location>
    <ligand>
        <name>ATP</name>
        <dbReference type="ChEBI" id="CHEBI:30616"/>
    </ligand>
</feature>
<feature type="binding site" evidence="5">
    <location>
        <position position="383"/>
    </location>
    <ligand>
        <name>ATP</name>
        <dbReference type="ChEBI" id="CHEBI:30616"/>
    </ligand>
</feature>
<keyword evidence="8" id="KW-0378">Hydrolase</keyword>
<dbReference type="SUPFAM" id="SSF52540">
    <property type="entry name" value="P-loop containing nucleoside triphosphate hydrolases"/>
    <property type="match status" value="1"/>
</dbReference>
<accession>A0ABT1MSI0</accession>
<feature type="binding site" evidence="5">
    <location>
        <position position="311"/>
    </location>
    <ligand>
        <name>ATP</name>
        <dbReference type="ChEBI" id="CHEBI:30616"/>
    </ligand>
</feature>
<dbReference type="CDD" id="cd19498">
    <property type="entry name" value="RecA-like_HslU"/>
    <property type="match status" value="1"/>
</dbReference>
<dbReference type="PANTHER" id="PTHR48102:SF3">
    <property type="entry name" value="ATP-DEPENDENT PROTEASE ATPASE SUBUNIT HSLU"/>
    <property type="match status" value="1"/>
</dbReference>
<dbReference type="GO" id="GO:0006508">
    <property type="term" value="P:proteolysis"/>
    <property type="evidence" value="ECO:0007669"/>
    <property type="project" value="UniProtKB-KW"/>
</dbReference>
<dbReference type="Pfam" id="PF00004">
    <property type="entry name" value="AAA"/>
    <property type="match status" value="1"/>
</dbReference>
<evidence type="ECO:0000259" key="6">
    <source>
        <dbReference type="SMART" id="SM00382"/>
    </source>
</evidence>
<dbReference type="Gene3D" id="3.40.50.300">
    <property type="entry name" value="P-loop containing nucleotide triphosphate hydrolases"/>
    <property type="match status" value="2"/>
</dbReference>
<keyword evidence="4 5" id="KW-0143">Chaperone</keyword>
<evidence type="ECO:0000256" key="4">
    <source>
        <dbReference type="ARBA" id="ARBA00023186"/>
    </source>
</evidence>
<dbReference type="Pfam" id="PF07724">
    <property type="entry name" value="AAA_2"/>
    <property type="match status" value="1"/>
</dbReference>
<keyword evidence="2 5" id="KW-0547">Nucleotide-binding</keyword>
<dbReference type="InterPro" id="IPR003959">
    <property type="entry name" value="ATPase_AAA_core"/>
</dbReference>
<keyword evidence="8" id="KW-0645">Protease</keyword>
<comment type="subcellular location">
    <subcellularLocation>
        <location evidence="5">Cytoplasm</location>
    </subcellularLocation>
</comment>
<evidence type="ECO:0000259" key="7">
    <source>
        <dbReference type="SMART" id="SM01086"/>
    </source>
</evidence>
<comment type="subunit">
    <text evidence="5">A double ring-shaped homohexamer of HslV is capped on each side by a ring-shaped HslU homohexamer. The assembly of the HslU/HslV complex is dependent on binding of ATP.</text>
</comment>
<sequence>MSDLTPSAIVAELDRFIIGQKDAKRAVAVALRNRWRRKQLPDDLRDEVYPKNILMIGPTGVGKTEISRRLAKLAQAPFVKVEATKFTEVGYVGRDVEQIIRDLIDTAMIEVRERMREDVKSRAHKAAEDRVIEALAGDQAREGTRQMFRDKLKRGELDDTQIELELQDNSNPLGAMDIPGQAGLGGMMDLSGLMKAFGGRRVRRKVTVRESYDLLIAEEADKLLDDEVVKAAALESVQENGIVFIDEIDKVAARTEARGGEVSREGVQRDLLPLIEGTTVSTKYGPVRTDHILFIASGAFHVAKPSDLLPELQGRLPIRVELRALTEDDFVRILTETDNALTRQYTALMATEGVTVSFTDGGIAALARIAVEVNGAVENIGARRLYTVIERVFEDLSFNAPERDGETVTVDAAFVETHLGDLARSADLSRYVL</sequence>
<dbReference type="PANTHER" id="PTHR48102">
    <property type="entry name" value="ATP-DEPENDENT CLP PROTEASE ATP-BINDING SUBUNIT CLPX-LIKE, MITOCHONDRIAL-RELATED"/>
    <property type="match status" value="1"/>
</dbReference>
<dbReference type="InterPro" id="IPR004491">
    <property type="entry name" value="HslU"/>
</dbReference>
<dbReference type="HAMAP" id="MF_00249">
    <property type="entry name" value="HslU"/>
    <property type="match status" value="1"/>
</dbReference>
<dbReference type="InterPro" id="IPR027417">
    <property type="entry name" value="P-loop_NTPase"/>
</dbReference>
<dbReference type="EMBL" id="JAKZEU010000004">
    <property type="protein sequence ID" value="MCQ0971094.1"/>
    <property type="molecule type" value="Genomic_DNA"/>
</dbReference>
<keyword evidence="5" id="KW-0963">Cytoplasm</keyword>
<dbReference type="RefSeq" id="WP_255330108.1">
    <property type="nucleotide sequence ID" value="NZ_JAKZEU010000004.1"/>
</dbReference>
<dbReference type="InterPro" id="IPR019489">
    <property type="entry name" value="Clp_ATPase_C"/>
</dbReference>
<dbReference type="NCBIfam" id="TIGR00390">
    <property type="entry name" value="hslU"/>
    <property type="match status" value="1"/>
</dbReference>
<comment type="function">
    <text evidence="5">ATPase subunit of a proteasome-like degradation complex; this subunit has chaperone activity. The binding of ATP and its subsequent hydrolysis by HslU are essential for unfolding of protein substrates subsequently hydrolyzed by HslV. HslU recognizes the N-terminal part of its protein substrates and unfolds these before they are guided to HslV for hydrolysis.</text>
</comment>
<evidence type="ECO:0000256" key="3">
    <source>
        <dbReference type="ARBA" id="ARBA00022840"/>
    </source>
</evidence>
<feature type="domain" description="AAA+ ATPase" evidence="6">
    <location>
        <begin position="49"/>
        <end position="322"/>
    </location>
</feature>